<sequence>MYINDVKRILEKRASLHDENDFEIEKCRDKLTDALSINTEETIKVLKRCNKDELLLISEVFEEIAYNLQSQSYIDCLDELDIKYPDLYLTDLINVAKSYLNWKEKD</sequence>
<evidence type="ECO:0000313" key="2">
    <source>
        <dbReference type="Proteomes" id="UP000294937"/>
    </source>
</evidence>
<comment type="caution">
    <text evidence="1">The sequence shown here is derived from an EMBL/GenBank/DDBJ whole genome shotgun (WGS) entry which is preliminary data.</text>
</comment>
<reference evidence="1 2" key="1">
    <citation type="submission" date="2019-03" db="EMBL/GenBank/DDBJ databases">
        <title>Genomic Encyclopedia of Type Strains, Phase IV (KMG-IV): sequencing the most valuable type-strain genomes for metagenomic binning, comparative biology and taxonomic classification.</title>
        <authorList>
            <person name="Goeker M."/>
        </authorList>
    </citation>
    <scope>NUCLEOTIDE SEQUENCE [LARGE SCALE GENOMIC DNA]</scope>
    <source>
        <strain evidence="1 2">DSM 45707</strain>
    </source>
</reference>
<dbReference type="EMBL" id="SMAG01000008">
    <property type="protein sequence ID" value="TCS93248.1"/>
    <property type="molecule type" value="Genomic_DNA"/>
</dbReference>
<keyword evidence="2" id="KW-1185">Reference proteome</keyword>
<organism evidence="1 2">
    <name type="scientific">Hazenella coriacea</name>
    <dbReference type="NCBI Taxonomy" id="1179467"/>
    <lineage>
        <taxon>Bacteria</taxon>
        <taxon>Bacillati</taxon>
        <taxon>Bacillota</taxon>
        <taxon>Bacilli</taxon>
        <taxon>Bacillales</taxon>
        <taxon>Thermoactinomycetaceae</taxon>
        <taxon>Hazenella</taxon>
    </lineage>
</organism>
<dbReference type="OrthoDB" id="1190548at2"/>
<proteinExistence type="predicted"/>
<name>A0A4R3L2Z4_9BACL</name>
<protein>
    <submittedName>
        <fullName evidence="1">Uncharacterized protein</fullName>
    </submittedName>
</protein>
<dbReference type="Proteomes" id="UP000294937">
    <property type="component" value="Unassembled WGS sequence"/>
</dbReference>
<gene>
    <name evidence="1" type="ORF">EDD58_10862</name>
</gene>
<accession>A0A4R3L2Z4</accession>
<dbReference type="AlphaFoldDB" id="A0A4R3L2Z4"/>
<evidence type="ECO:0000313" key="1">
    <source>
        <dbReference type="EMBL" id="TCS93248.1"/>
    </source>
</evidence>